<gene>
    <name evidence="1" type="ORF">ELGCOBFC_00005</name>
</gene>
<evidence type="ECO:0000313" key="1">
    <source>
        <dbReference type="EMBL" id="QNO41875.1"/>
    </source>
</evidence>
<proteinExistence type="predicted"/>
<dbReference type="AlphaFoldDB" id="A0A7G9Y1J1"/>
<accession>A0A7G9Y1J1</accession>
<reference evidence="1" key="1">
    <citation type="submission" date="2020-06" db="EMBL/GenBank/DDBJ databases">
        <title>Unique genomic features of the anaerobic methanotrophic archaea.</title>
        <authorList>
            <person name="Chadwick G.L."/>
            <person name="Skennerton C.T."/>
            <person name="Laso-Perez R."/>
            <person name="Leu A.O."/>
            <person name="Speth D.R."/>
            <person name="Yu H."/>
            <person name="Morgan-Lang C."/>
            <person name="Hatzenpichler R."/>
            <person name="Goudeau D."/>
            <person name="Malmstrom R."/>
            <person name="Brazelton W.J."/>
            <person name="Woyke T."/>
            <person name="Hallam S.J."/>
            <person name="Tyson G.W."/>
            <person name="Wegener G."/>
            <person name="Boetius A."/>
            <person name="Orphan V."/>
        </authorList>
    </citation>
    <scope>NUCLEOTIDE SEQUENCE</scope>
</reference>
<organism evidence="1">
    <name type="scientific">Candidatus Methanogaster sp. ANME-2c ERB4</name>
    <dbReference type="NCBI Taxonomy" id="2759911"/>
    <lineage>
        <taxon>Archaea</taxon>
        <taxon>Methanobacteriati</taxon>
        <taxon>Methanobacteriota</taxon>
        <taxon>Stenosarchaea group</taxon>
        <taxon>Methanomicrobia</taxon>
        <taxon>Methanosarcinales</taxon>
        <taxon>ANME-2 cluster</taxon>
        <taxon>Candidatus Methanogasteraceae</taxon>
        <taxon>Candidatus Methanogaster</taxon>
    </lineage>
</organism>
<dbReference type="EMBL" id="MT630681">
    <property type="protein sequence ID" value="QNO41875.1"/>
    <property type="molecule type" value="Genomic_DNA"/>
</dbReference>
<sequence>MIESHHPIYRRSSSPCSSIPCYLNLVDIRYLDGVSLIDEDLYTRRARLEEIRRASITRQGMLGSRGLFGCGLIRRLRMAILLSGWSVSLEGEWGNSPHVWVDCVGCFLEGYFCDFLPATSSGAS</sequence>
<name>A0A7G9Y1J1_9EURY</name>
<protein>
    <submittedName>
        <fullName evidence="1">Uncharacterized protein</fullName>
    </submittedName>
</protein>